<feature type="transmembrane region" description="Helical" evidence="6">
    <location>
        <begin position="60"/>
        <end position="81"/>
    </location>
</feature>
<feature type="transmembrane region" description="Helical" evidence="6">
    <location>
        <begin position="257"/>
        <end position="274"/>
    </location>
</feature>
<proteinExistence type="predicted"/>
<organism evidence="7 8">
    <name type="scientific">Priapulus caudatus</name>
    <name type="common">Priapulid worm</name>
    <dbReference type="NCBI Taxonomy" id="37621"/>
    <lineage>
        <taxon>Eukaryota</taxon>
        <taxon>Metazoa</taxon>
        <taxon>Ecdysozoa</taxon>
        <taxon>Scalidophora</taxon>
        <taxon>Priapulida</taxon>
        <taxon>Priapulimorpha</taxon>
        <taxon>Priapulimorphida</taxon>
        <taxon>Priapulidae</taxon>
        <taxon>Priapulus</taxon>
    </lineage>
</organism>
<evidence type="ECO:0000313" key="7">
    <source>
        <dbReference type="Proteomes" id="UP000695022"/>
    </source>
</evidence>
<feature type="transmembrane region" description="Helical" evidence="6">
    <location>
        <begin position="20"/>
        <end position="40"/>
    </location>
</feature>
<name>A0ABM1F2V7_PRICU</name>
<dbReference type="Gene3D" id="1.20.1250.20">
    <property type="entry name" value="MFS general substrate transporter like domains"/>
    <property type="match status" value="2"/>
</dbReference>
<evidence type="ECO:0000256" key="1">
    <source>
        <dbReference type="ARBA" id="ARBA00004141"/>
    </source>
</evidence>
<evidence type="ECO:0000256" key="3">
    <source>
        <dbReference type="ARBA" id="ARBA00022692"/>
    </source>
</evidence>
<dbReference type="PANTHER" id="PTHR23504:SF1">
    <property type="entry name" value="GH21943P-RELATED"/>
    <property type="match status" value="1"/>
</dbReference>
<keyword evidence="3 6" id="KW-0812">Transmembrane</keyword>
<dbReference type="Pfam" id="PF07690">
    <property type="entry name" value="MFS_1"/>
    <property type="match status" value="1"/>
</dbReference>
<feature type="transmembrane region" description="Helical" evidence="6">
    <location>
        <begin position="213"/>
        <end position="236"/>
    </location>
</feature>
<evidence type="ECO:0000256" key="4">
    <source>
        <dbReference type="ARBA" id="ARBA00022989"/>
    </source>
</evidence>
<dbReference type="PANTHER" id="PTHR23504">
    <property type="entry name" value="MAJOR FACILITATOR SUPERFAMILY DOMAIN-CONTAINING PROTEIN 10"/>
    <property type="match status" value="1"/>
</dbReference>
<reference evidence="8" key="1">
    <citation type="submission" date="2025-08" db="UniProtKB">
        <authorList>
            <consortium name="RefSeq"/>
        </authorList>
    </citation>
    <scope>IDENTIFICATION</scope>
</reference>
<evidence type="ECO:0000256" key="5">
    <source>
        <dbReference type="ARBA" id="ARBA00023136"/>
    </source>
</evidence>
<dbReference type="InterPro" id="IPR036259">
    <property type="entry name" value="MFS_trans_sf"/>
</dbReference>
<keyword evidence="5 6" id="KW-0472">Membrane</keyword>
<feature type="transmembrane region" description="Helical" evidence="6">
    <location>
        <begin position="93"/>
        <end position="108"/>
    </location>
</feature>
<feature type="transmembrane region" description="Helical" evidence="6">
    <location>
        <begin position="316"/>
        <end position="337"/>
    </location>
</feature>
<protein>
    <submittedName>
        <fullName evidence="8">Hippocampus abundant transcript-like protein 1</fullName>
    </submittedName>
</protein>
<dbReference type="SUPFAM" id="SSF103473">
    <property type="entry name" value="MFS general substrate transporter"/>
    <property type="match status" value="2"/>
</dbReference>
<dbReference type="InterPro" id="IPR011701">
    <property type="entry name" value="MFS"/>
</dbReference>
<evidence type="ECO:0000313" key="8">
    <source>
        <dbReference type="RefSeq" id="XP_014678778.1"/>
    </source>
</evidence>
<accession>A0ABM1F2V7</accession>
<keyword evidence="2" id="KW-0813">Transport</keyword>
<evidence type="ECO:0000256" key="6">
    <source>
        <dbReference type="SAM" id="Phobius"/>
    </source>
</evidence>
<evidence type="ECO:0000256" key="2">
    <source>
        <dbReference type="ARBA" id="ARBA00022448"/>
    </source>
</evidence>
<sequence>MGFLKRKMIPKPKLKLPSPVIGKATVYHALVVIFLEFFAWGLLTSPMITVLKETFPHKTFLMNGLIQGIKGLLSFLSAPLIGALSDMWGRKSFLLLTVFFTCAPIPLMRISPWWFFAIISISGVFSVTFSIVFAYVADITDNDERSSAYGLVIGFSPEAVASFIAVVGILSVIAQTGVLTFLMRTLGAKHTIMVGLTFQMLQLAWYGFGSQTWMMWAAGMLASVASISYPAISAFVSMHADADKQGVVQGIITGLRGLCNGLGPGLYGCIFYLFDVNLSDMIELDTEDAAAGTTTRATTSPGYMPMQQRLLPGPPFVFGAVLVILALLVTAFIPDAAPPTLHAAKLHHRQQRALVADCEKLDEKPLLNEEPA</sequence>
<dbReference type="Proteomes" id="UP000695022">
    <property type="component" value="Unplaced"/>
</dbReference>
<dbReference type="GeneID" id="106818595"/>
<gene>
    <name evidence="8" type="primary">LOC106818595</name>
</gene>
<comment type="subcellular location">
    <subcellularLocation>
        <location evidence="1">Membrane</location>
        <topology evidence="1">Multi-pass membrane protein</topology>
    </subcellularLocation>
</comment>
<feature type="transmembrane region" description="Helical" evidence="6">
    <location>
        <begin position="114"/>
        <end position="136"/>
    </location>
</feature>
<keyword evidence="4 6" id="KW-1133">Transmembrane helix</keyword>
<feature type="transmembrane region" description="Helical" evidence="6">
    <location>
        <begin position="148"/>
        <end position="174"/>
    </location>
</feature>
<keyword evidence="7" id="KW-1185">Reference proteome</keyword>
<dbReference type="RefSeq" id="XP_014678778.1">
    <property type="nucleotide sequence ID" value="XM_014823292.1"/>
</dbReference>